<feature type="transmembrane region" description="Helical" evidence="3">
    <location>
        <begin position="241"/>
        <end position="258"/>
    </location>
</feature>
<organism evidence="4 5">
    <name type="scientific">Hymenobacter sublimis</name>
    <dbReference type="NCBI Taxonomy" id="2933777"/>
    <lineage>
        <taxon>Bacteria</taxon>
        <taxon>Pseudomonadati</taxon>
        <taxon>Bacteroidota</taxon>
        <taxon>Cytophagia</taxon>
        <taxon>Cytophagales</taxon>
        <taxon>Hymenobacteraceae</taxon>
        <taxon>Hymenobacter</taxon>
    </lineage>
</organism>
<dbReference type="Proteomes" id="UP000829647">
    <property type="component" value="Chromosome"/>
</dbReference>
<dbReference type="InterPro" id="IPR011962">
    <property type="entry name" value="dCTP_deaminase"/>
</dbReference>
<keyword evidence="5" id="KW-1185">Reference proteome</keyword>
<dbReference type="InterPro" id="IPR033704">
    <property type="entry name" value="dUTPase_trimeric"/>
</dbReference>
<evidence type="ECO:0008006" key="6">
    <source>
        <dbReference type="Google" id="ProtNLM"/>
    </source>
</evidence>
<dbReference type="SUPFAM" id="SSF51283">
    <property type="entry name" value="dUTPase-like"/>
    <property type="match status" value="1"/>
</dbReference>
<keyword evidence="3" id="KW-1133">Transmembrane helix</keyword>
<evidence type="ECO:0000313" key="4">
    <source>
        <dbReference type="EMBL" id="UPL50208.1"/>
    </source>
</evidence>
<dbReference type="RefSeq" id="WP_247976248.1">
    <property type="nucleotide sequence ID" value="NZ_CP095848.1"/>
</dbReference>
<evidence type="ECO:0000256" key="3">
    <source>
        <dbReference type="SAM" id="Phobius"/>
    </source>
</evidence>
<dbReference type="InterPro" id="IPR036157">
    <property type="entry name" value="dUTPase-like_sf"/>
</dbReference>
<gene>
    <name evidence="4" type="ORF">MWH26_04690</name>
</gene>
<keyword evidence="3" id="KW-0472">Membrane</keyword>
<sequence length="322" mass="36091">MEPLERMLIIERSQRFPLTELIHNRLFVNTRGHIFQIMSFLNSTQLLGLLPTCISPYDPERIKSGAYELSMGDEYFTTNTETATKNVLAEKEQFVIEPGQFALLITKEIIFIPASNLGFISVKAGIKFRGLINVSGFHVDPGFHGRLKFSVYNAGSRAITLEEGQRLFPLWLSEFTEELTDDQVYAGQHQNQQGISSEDVSKIEGAVLSPAVLDKKIREVDSKVGQLDTAVRNKDANITKYGGIIIAILIAVGVKYILNEIDQYRWNQLQQNQLAITAKLEKAATRDSLRSHTLTVRLDSALNALSNAKANILQRNKIGNKQ</sequence>
<evidence type="ECO:0000256" key="1">
    <source>
        <dbReference type="ARBA" id="ARBA00022801"/>
    </source>
</evidence>
<name>A0ABY4JE09_9BACT</name>
<dbReference type="Gene3D" id="2.70.40.10">
    <property type="match status" value="1"/>
</dbReference>
<accession>A0ABY4JE09</accession>
<keyword evidence="3" id="KW-0812">Transmembrane</keyword>
<protein>
    <recommendedName>
        <fullName evidence="6">dUTPase-like domain-containing protein</fullName>
    </recommendedName>
</protein>
<proteinExistence type="predicted"/>
<keyword evidence="1" id="KW-0378">Hydrolase</keyword>
<dbReference type="CDD" id="cd07557">
    <property type="entry name" value="trimeric_dUTPase"/>
    <property type="match status" value="1"/>
</dbReference>
<dbReference type="EMBL" id="CP095848">
    <property type="protein sequence ID" value="UPL50208.1"/>
    <property type="molecule type" value="Genomic_DNA"/>
</dbReference>
<dbReference type="Pfam" id="PF22769">
    <property type="entry name" value="DCD"/>
    <property type="match status" value="1"/>
</dbReference>
<reference evidence="4 5" key="1">
    <citation type="submission" date="2022-04" db="EMBL/GenBank/DDBJ databases">
        <title>Hymenobacter sp. isolated from the air.</title>
        <authorList>
            <person name="Won M."/>
            <person name="Lee C.-M."/>
            <person name="Woen H.-Y."/>
            <person name="Kwon S.-W."/>
        </authorList>
    </citation>
    <scope>NUCLEOTIDE SEQUENCE [LARGE SCALE GENOMIC DNA]</scope>
    <source>
        <strain evidence="5">5516 S-25</strain>
    </source>
</reference>
<keyword evidence="2" id="KW-0546">Nucleotide metabolism</keyword>
<evidence type="ECO:0000256" key="2">
    <source>
        <dbReference type="ARBA" id="ARBA00023080"/>
    </source>
</evidence>
<evidence type="ECO:0000313" key="5">
    <source>
        <dbReference type="Proteomes" id="UP000829647"/>
    </source>
</evidence>
<dbReference type="PANTHER" id="PTHR42680:SF3">
    <property type="entry name" value="DCTP DEAMINASE"/>
    <property type="match status" value="1"/>
</dbReference>
<dbReference type="PANTHER" id="PTHR42680">
    <property type="entry name" value="DCTP DEAMINASE"/>
    <property type="match status" value="1"/>
</dbReference>